<comment type="caution">
    <text evidence="2">The sequence shown here is derived from an EMBL/GenBank/DDBJ whole genome shotgun (WGS) entry which is preliminary data.</text>
</comment>
<organism evidence="2 3">
    <name type="scientific">Mycobacterium nebraskense</name>
    <dbReference type="NCBI Taxonomy" id="244292"/>
    <lineage>
        <taxon>Bacteria</taxon>
        <taxon>Bacillati</taxon>
        <taxon>Actinomycetota</taxon>
        <taxon>Actinomycetes</taxon>
        <taxon>Mycobacteriales</taxon>
        <taxon>Mycobacteriaceae</taxon>
        <taxon>Mycobacterium</taxon>
    </lineage>
</organism>
<evidence type="ECO:0000256" key="1">
    <source>
        <dbReference type="SAM" id="MobiDB-lite"/>
    </source>
</evidence>
<evidence type="ECO:0000313" key="2">
    <source>
        <dbReference type="EMBL" id="ORW13307.1"/>
    </source>
</evidence>
<keyword evidence="3" id="KW-1185">Reference proteome</keyword>
<feature type="region of interest" description="Disordered" evidence="1">
    <location>
        <begin position="75"/>
        <end position="94"/>
    </location>
</feature>
<dbReference type="AlphaFoldDB" id="A0A1X1YQB5"/>
<name>A0A1X1YQB5_9MYCO</name>
<evidence type="ECO:0000313" key="3">
    <source>
        <dbReference type="Proteomes" id="UP000193781"/>
    </source>
</evidence>
<dbReference type="Proteomes" id="UP000193781">
    <property type="component" value="Unassembled WGS sequence"/>
</dbReference>
<dbReference type="EMBL" id="LQPH01000188">
    <property type="protein sequence ID" value="ORW13307.1"/>
    <property type="molecule type" value="Genomic_DNA"/>
</dbReference>
<protein>
    <submittedName>
        <fullName evidence="2">Type VII secretion protein EsxI</fullName>
    </submittedName>
</protein>
<proteinExistence type="predicted"/>
<sequence>MAIDHLFGDIDAHGAAIRAQSASLETEHRPSLAMCRLRVPSAGAPVRWHARNLSPGLSRNFQVIYEQANALGQKVQTAGSNMASTDNAVGSGWA</sequence>
<gene>
    <name evidence="2" type="ORF">AWC17_21245</name>
</gene>
<feature type="compositionally biased region" description="Polar residues" evidence="1">
    <location>
        <begin position="75"/>
        <end position="88"/>
    </location>
</feature>
<dbReference type="STRING" id="244292.ABW17_16545"/>
<accession>A0A1X1YQB5</accession>
<reference evidence="2 3" key="1">
    <citation type="submission" date="2016-01" db="EMBL/GenBank/DDBJ databases">
        <title>The new phylogeny of the genus Mycobacterium.</title>
        <authorList>
            <person name="Tarcisio F."/>
            <person name="Conor M."/>
            <person name="Antonella G."/>
            <person name="Elisabetta G."/>
            <person name="Giulia F.S."/>
            <person name="Sara T."/>
            <person name="Anna F."/>
            <person name="Clotilde B."/>
            <person name="Roberto B."/>
            <person name="Veronica D.S."/>
            <person name="Fabio R."/>
            <person name="Monica P."/>
            <person name="Olivier J."/>
            <person name="Enrico T."/>
            <person name="Nicola S."/>
        </authorList>
    </citation>
    <scope>NUCLEOTIDE SEQUENCE [LARGE SCALE GENOMIC DNA]</scope>
    <source>
        <strain evidence="2 3">DSM 44803</strain>
    </source>
</reference>
<dbReference type="Gene3D" id="1.10.287.1060">
    <property type="entry name" value="ESAT-6-like"/>
    <property type="match status" value="1"/>
</dbReference>